<organism evidence="1 2">
    <name type="scientific">Methanomethylovorans hollandica (strain DSM 15978 / NBRC 107637 / DMS1)</name>
    <dbReference type="NCBI Taxonomy" id="867904"/>
    <lineage>
        <taxon>Archaea</taxon>
        <taxon>Methanobacteriati</taxon>
        <taxon>Methanobacteriota</taxon>
        <taxon>Stenosarchaea group</taxon>
        <taxon>Methanomicrobia</taxon>
        <taxon>Methanosarcinales</taxon>
        <taxon>Methanosarcinaceae</taxon>
        <taxon>Methanomethylovorans</taxon>
    </lineage>
</organism>
<proteinExistence type="predicted"/>
<dbReference type="KEGG" id="mhz:Metho_1545"/>
<dbReference type="HOGENOM" id="CLU_1976556_0_0_2"/>
<dbReference type="Proteomes" id="UP000010866">
    <property type="component" value="Chromosome"/>
</dbReference>
<protein>
    <submittedName>
        <fullName evidence="1">Uncharacterized protein</fullName>
    </submittedName>
</protein>
<dbReference type="GeneID" id="14407354"/>
<name>L0KYI3_METHD</name>
<dbReference type="OrthoDB" id="147078at2157"/>
<evidence type="ECO:0000313" key="1">
    <source>
        <dbReference type="EMBL" id="AGB49745.1"/>
    </source>
</evidence>
<accession>L0KYI3</accession>
<gene>
    <name evidence="1" type="ordered locus">Metho_1545</name>
</gene>
<dbReference type="EMBL" id="CP003362">
    <property type="protein sequence ID" value="AGB49745.1"/>
    <property type="molecule type" value="Genomic_DNA"/>
</dbReference>
<keyword evidence="2" id="KW-1185">Reference proteome</keyword>
<sequence>MSTAGKIVLAGKEYSLDTLKVITGHSVLKDTGSISDELLILCSVIDNPYLLPYFLETFYSMQLRDENAFHFALLRIQVDSQLRMNEDIQKYQHRMYAARTLEKLLFNELLLETLAVQDIME</sequence>
<dbReference type="RefSeq" id="WP_015324910.1">
    <property type="nucleotide sequence ID" value="NC_019977.1"/>
</dbReference>
<dbReference type="STRING" id="867904.Metho_1545"/>
<dbReference type="AlphaFoldDB" id="L0KYI3"/>
<evidence type="ECO:0000313" key="2">
    <source>
        <dbReference type="Proteomes" id="UP000010866"/>
    </source>
</evidence>
<reference evidence="2" key="1">
    <citation type="submission" date="2012-02" db="EMBL/GenBank/DDBJ databases">
        <title>Complete sequence of chromosome of Methanomethylovorans hollandica DSM 15978.</title>
        <authorList>
            <person name="Lucas S."/>
            <person name="Copeland A."/>
            <person name="Lapidus A."/>
            <person name="Glavina del Rio T."/>
            <person name="Dalin E."/>
            <person name="Tice H."/>
            <person name="Bruce D."/>
            <person name="Goodwin L."/>
            <person name="Pitluck S."/>
            <person name="Peters L."/>
            <person name="Mikhailova N."/>
            <person name="Held B."/>
            <person name="Kyrpides N."/>
            <person name="Mavromatis K."/>
            <person name="Ivanova N."/>
            <person name="Brettin T."/>
            <person name="Detter J.C."/>
            <person name="Han C."/>
            <person name="Larimer F."/>
            <person name="Land M."/>
            <person name="Hauser L."/>
            <person name="Markowitz V."/>
            <person name="Cheng J.-F."/>
            <person name="Hugenholtz P."/>
            <person name="Woyke T."/>
            <person name="Wu D."/>
            <person name="Spring S."/>
            <person name="Schroeder M."/>
            <person name="Brambilla E."/>
            <person name="Klenk H.-P."/>
            <person name="Eisen J.A."/>
        </authorList>
    </citation>
    <scope>NUCLEOTIDE SEQUENCE [LARGE SCALE GENOMIC DNA]</scope>
    <source>
        <strain evidence="2">DSM 15978 / NBRC 107637 / DMS1</strain>
    </source>
</reference>